<accession>A0A936ZCV8</accession>
<dbReference type="Gene3D" id="3.50.50.60">
    <property type="entry name" value="FAD/NAD(P)-binding domain"/>
    <property type="match status" value="1"/>
</dbReference>
<keyword evidence="3" id="KW-1185">Reference proteome</keyword>
<organism evidence="2 3">
    <name type="scientific">Ramlibacter aurantiacus</name>
    <dbReference type="NCBI Taxonomy" id="2801330"/>
    <lineage>
        <taxon>Bacteria</taxon>
        <taxon>Pseudomonadati</taxon>
        <taxon>Pseudomonadota</taxon>
        <taxon>Betaproteobacteria</taxon>
        <taxon>Burkholderiales</taxon>
        <taxon>Comamonadaceae</taxon>
        <taxon>Ramlibacter</taxon>
    </lineage>
</organism>
<dbReference type="AlphaFoldDB" id="A0A936ZCV8"/>
<sequence>MPAVSPTVDLVLAGGGLANILLAWRLRTLRPQLRLLVLEAGPTLGGNHTWSFHAEDLTPAQHAWIEPLVQYRWPGYRVRFPARERQLEGGYFSITSQRLHAQASAVLGDALRLRTPVARVEPTRVHLSDGTVVQAAAVVDGRGFTPSRWLRLGWQKFVGHELRLARPHGLAMPVLMDATVPQAGGLRFVYTLPLDEHTVLVEDTAYADGSALDVAGLRCDIDTYVRSQGWTPLQVLREEQGVLPIVLSGDAGQLWQQAAGVPRVGLAAGLFHPTTGYALPDAVRVADLVSALPELSAEPLFQALRGHALAQWRRQGFFRMLNRMLFEAAAPHERRRVMERFYGLPAPLIARFYAGRPTAMDKLRVLSGKPPVALRPALRAALDQAPPAARSLS</sequence>
<evidence type="ECO:0000256" key="1">
    <source>
        <dbReference type="ARBA" id="ARBA00006599"/>
    </source>
</evidence>
<comment type="caution">
    <text evidence="2">The sequence shown here is derived from an EMBL/GenBank/DDBJ whole genome shotgun (WGS) entry which is preliminary data.</text>
</comment>
<proteinExistence type="inferred from homology"/>
<dbReference type="NCBIfam" id="TIGR01789">
    <property type="entry name" value="lycopene_cycl"/>
    <property type="match status" value="1"/>
</dbReference>
<protein>
    <submittedName>
        <fullName evidence="2">Lycopene beta-cyclase CrtY</fullName>
        <ecNumber evidence="2">5.5.1.19</ecNumber>
    </submittedName>
</protein>
<dbReference type="NCBIfam" id="TIGR01790">
    <property type="entry name" value="carotene-cycl"/>
    <property type="match status" value="1"/>
</dbReference>
<evidence type="ECO:0000313" key="3">
    <source>
        <dbReference type="Proteomes" id="UP000613011"/>
    </source>
</evidence>
<dbReference type="SUPFAM" id="SSF51905">
    <property type="entry name" value="FAD/NAD(P)-binding domain"/>
    <property type="match status" value="1"/>
</dbReference>
<dbReference type="GO" id="GO:0016705">
    <property type="term" value="F:oxidoreductase activity, acting on paired donors, with incorporation or reduction of molecular oxygen"/>
    <property type="evidence" value="ECO:0007669"/>
    <property type="project" value="InterPro"/>
</dbReference>
<keyword evidence="2" id="KW-0413">Isomerase</keyword>
<dbReference type="InterPro" id="IPR010108">
    <property type="entry name" value="Lycopene_cyclase_b/e"/>
</dbReference>
<name>A0A936ZCV8_9BURK</name>
<gene>
    <name evidence="2" type="primary">crtY</name>
    <name evidence="2" type="ORF">JI739_02910</name>
</gene>
<dbReference type="GO" id="GO:0045436">
    <property type="term" value="F:lycopene beta cyclase activity"/>
    <property type="evidence" value="ECO:0007669"/>
    <property type="project" value="InterPro"/>
</dbReference>
<dbReference type="EMBL" id="JAEQNA010000001">
    <property type="protein sequence ID" value="MBL0419289.1"/>
    <property type="molecule type" value="Genomic_DNA"/>
</dbReference>
<dbReference type="Pfam" id="PF05834">
    <property type="entry name" value="Lycopene_cycl"/>
    <property type="match status" value="1"/>
</dbReference>
<dbReference type="Proteomes" id="UP000613011">
    <property type="component" value="Unassembled WGS sequence"/>
</dbReference>
<dbReference type="GO" id="GO:0016117">
    <property type="term" value="P:carotenoid biosynthetic process"/>
    <property type="evidence" value="ECO:0007669"/>
    <property type="project" value="InterPro"/>
</dbReference>
<evidence type="ECO:0000313" key="2">
    <source>
        <dbReference type="EMBL" id="MBL0419289.1"/>
    </source>
</evidence>
<comment type="similarity">
    <text evidence="1">Belongs to the lycopene cyclase family.</text>
</comment>
<dbReference type="EC" id="5.5.1.19" evidence="2"/>
<dbReference type="InterPro" id="IPR008461">
    <property type="entry name" value="CrtY"/>
</dbReference>
<dbReference type="InterPro" id="IPR036188">
    <property type="entry name" value="FAD/NAD-bd_sf"/>
</dbReference>
<reference evidence="2" key="1">
    <citation type="submission" date="2021-01" db="EMBL/GenBank/DDBJ databases">
        <title>Ramlibacter sp. strain AW1 16S ribosomal RNA gene Genome sequencing and assembly.</title>
        <authorList>
            <person name="Kang M."/>
        </authorList>
    </citation>
    <scope>NUCLEOTIDE SEQUENCE</scope>
    <source>
        <strain evidence="2">AW1</strain>
    </source>
</reference>